<dbReference type="Pfam" id="PF00884">
    <property type="entry name" value="Sulfatase"/>
    <property type="match status" value="1"/>
</dbReference>
<keyword evidence="1" id="KW-0479">Metal-binding</keyword>
<dbReference type="PANTHER" id="PTHR45953:SF1">
    <property type="entry name" value="IDURONATE 2-SULFATASE"/>
    <property type="match status" value="1"/>
</dbReference>
<gene>
    <name evidence="6" type="ORF">CYMTET_12888</name>
</gene>
<dbReference type="EMBL" id="LGRX02005063">
    <property type="protein sequence ID" value="KAK3279215.1"/>
    <property type="molecule type" value="Genomic_DNA"/>
</dbReference>
<evidence type="ECO:0000256" key="2">
    <source>
        <dbReference type="ARBA" id="ARBA00022801"/>
    </source>
</evidence>
<dbReference type="PANTHER" id="PTHR45953">
    <property type="entry name" value="IDURONATE 2-SULFATASE"/>
    <property type="match status" value="1"/>
</dbReference>
<keyword evidence="4" id="KW-0812">Transmembrane</keyword>
<evidence type="ECO:0000259" key="5">
    <source>
        <dbReference type="Pfam" id="PF00884"/>
    </source>
</evidence>
<keyword evidence="2" id="KW-0378">Hydrolase</keyword>
<dbReference type="InterPro" id="IPR017850">
    <property type="entry name" value="Alkaline_phosphatase_core_sf"/>
</dbReference>
<evidence type="ECO:0000313" key="6">
    <source>
        <dbReference type="EMBL" id="KAK3279215.1"/>
    </source>
</evidence>
<protein>
    <recommendedName>
        <fullName evidence="5">Sulfatase N-terminal domain-containing protein</fullName>
    </recommendedName>
</protein>
<dbReference type="Gene3D" id="3.40.720.10">
    <property type="entry name" value="Alkaline Phosphatase, subunit A"/>
    <property type="match status" value="1"/>
</dbReference>
<dbReference type="InterPro" id="IPR000917">
    <property type="entry name" value="Sulfatase_N"/>
</dbReference>
<dbReference type="GO" id="GO:0005737">
    <property type="term" value="C:cytoplasm"/>
    <property type="evidence" value="ECO:0007669"/>
    <property type="project" value="TreeGrafter"/>
</dbReference>
<feature type="region of interest" description="Disordered" evidence="3">
    <location>
        <begin position="561"/>
        <end position="626"/>
    </location>
</feature>
<organism evidence="6 7">
    <name type="scientific">Cymbomonas tetramitiformis</name>
    <dbReference type="NCBI Taxonomy" id="36881"/>
    <lineage>
        <taxon>Eukaryota</taxon>
        <taxon>Viridiplantae</taxon>
        <taxon>Chlorophyta</taxon>
        <taxon>Pyramimonadophyceae</taxon>
        <taxon>Pyramimonadales</taxon>
        <taxon>Pyramimonadaceae</taxon>
        <taxon>Cymbomonas</taxon>
    </lineage>
</organism>
<evidence type="ECO:0000256" key="4">
    <source>
        <dbReference type="SAM" id="Phobius"/>
    </source>
</evidence>
<feature type="compositionally biased region" description="Basic and acidic residues" evidence="3">
    <location>
        <begin position="605"/>
        <end position="614"/>
    </location>
</feature>
<keyword evidence="7" id="KW-1185">Reference proteome</keyword>
<reference evidence="6 7" key="1">
    <citation type="journal article" date="2015" name="Genome Biol. Evol.">
        <title>Comparative Genomics of a Bacterivorous Green Alga Reveals Evolutionary Causalities and Consequences of Phago-Mixotrophic Mode of Nutrition.</title>
        <authorList>
            <person name="Burns J.A."/>
            <person name="Paasch A."/>
            <person name="Narechania A."/>
            <person name="Kim E."/>
        </authorList>
    </citation>
    <scope>NUCLEOTIDE SEQUENCE [LARGE SCALE GENOMIC DNA]</scope>
    <source>
        <strain evidence="6 7">PLY_AMNH</strain>
    </source>
</reference>
<evidence type="ECO:0000256" key="3">
    <source>
        <dbReference type="SAM" id="MobiDB-lite"/>
    </source>
</evidence>
<feature type="transmembrane region" description="Helical" evidence="4">
    <location>
        <begin position="26"/>
        <end position="48"/>
    </location>
</feature>
<keyword evidence="4" id="KW-1133">Transmembrane helix</keyword>
<keyword evidence="4" id="KW-0472">Membrane</keyword>
<name>A0AAE0LC02_9CHLO</name>
<evidence type="ECO:0000256" key="1">
    <source>
        <dbReference type="ARBA" id="ARBA00022723"/>
    </source>
</evidence>
<dbReference type="GO" id="GO:0046872">
    <property type="term" value="F:metal ion binding"/>
    <property type="evidence" value="ECO:0007669"/>
    <property type="project" value="UniProtKB-KW"/>
</dbReference>
<evidence type="ECO:0000313" key="7">
    <source>
        <dbReference type="Proteomes" id="UP001190700"/>
    </source>
</evidence>
<proteinExistence type="predicted"/>
<dbReference type="Proteomes" id="UP001190700">
    <property type="component" value="Unassembled WGS sequence"/>
</dbReference>
<accession>A0AAE0LC02</accession>
<comment type="caution">
    <text evidence="6">The sequence shown here is derived from an EMBL/GenBank/DDBJ whole genome shotgun (WGS) entry which is preliminary data.</text>
</comment>
<sequence length="740" mass="81423">MRRKESSSPSTTVHARNPRQQHNENSVYVIFNFLLLALCGSFAIMAGFKADIFLWKWHERELLARRASHEQSTKSVERPRPNIIVIMADQHAANVLGTSNDVVHTPNLDALARQGIRMEAAYTNAPLCCPSRQSFTAMRYSTRIGVYENGFEMPAGLPTLALTLNAAGYESVLAGSMNFHNDTLYGFRNLNSGDPTFQAKKNDILNTMHTSVVAMRNGKGHSDDIVARRDPLAPLPPADSLRKMNGFLFRQNDMHWKWSHKVTLAAVEFLEQRSPTDKPFFLLVSYQYPHRHFGSHPEGISSNNLGNILSDTITGMAAQDPVINNYQSLRSSFHYPDPLPADFLRKVRTEYYACITWLDSEVGMIMTAHQGSRVANNTLAIYTSDHGENLGDHGLLLKHTMFEGAVRVPLIISWPERWSGGQRLWHVCSLLDVAQTVVDAAKALRPRSSNGQSMLALLDGPGAATWKNFSVSEYFGLLVYSGYVMVREGDHKLVVHTAPGHGLTQQLELYNLHADPKELTNIAAHPGSDRIIARLRGVFHGEVGKNPEEIEQTVRAIIGHKPAQEQDARPGDASSRASALGRRWEARTQGGTPTEDGAQPSGLTGRDERDDKTPSPDAEDATGGLTAEELKNVVRLDLGLAGEDTDEVTIRPLPQYKEGAQLVAEGCLWIDGKCTKLQASGLALPKSEPFLAEVKQAFVDPSGGFVGCGCSGSHWARTYAMFSSEASYTVWSVGRSTGPV</sequence>
<dbReference type="GO" id="GO:0008484">
    <property type="term" value="F:sulfuric ester hydrolase activity"/>
    <property type="evidence" value="ECO:0007669"/>
    <property type="project" value="TreeGrafter"/>
</dbReference>
<dbReference type="AlphaFoldDB" id="A0AAE0LC02"/>
<dbReference type="SUPFAM" id="SSF53649">
    <property type="entry name" value="Alkaline phosphatase-like"/>
    <property type="match status" value="1"/>
</dbReference>
<feature type="domain" description="Sulfatase N-terminal" evidence="5">
    <location>
        <begin position="81"/>
        <end position="442"/>
    </location>
</feature>